<dbReference type="eggNOG" id="COG5338">
    <property type="taxonomic scope" value="Bacteria"/>
</dbReference>
<dbReference type="SUPFAM" id="SSF56935">
    <property type="entry name" value="Porins"/>
    <property type="match status" value="1"/>
</dbReference>
<dbReference type="KEGG" id="pen:PSEEN2948"/>
<evidence type="ECO:0000313" key="1">
    <source>
        <dbReference type="EMBL" id="CAK15722.1"/>
    </source>
</evidence>
<sequence>MRTIIEPRYSLVGTFDRDEWRLGLGAHVLHSSDTSVLGNREDPDLSLGWRRETERGHFGLSGQYIESSTLSGTVLDTGVVTTDGTQKLSTLTADWSYALSERGTLDNETTYNHARYDIPSLTGFDEYANTLKYTYAWSERTDVFTSMRVRRYEPEQTSAGAVATNSYTPTIGMKYQFSDQLETVVHLGVSQVSGSGQRRGEGGVLLNYRGLRTDASLSAERSTVASAEGGFAELDMIRGSWSYALSELNRVGVDAAWQDSKGQTPNTLQTYSIWGSRQFSPFWDLRLSLMYKERQQNGSPDAQATIAGLTLTYRFPDL</sequence>
<accession>Q1I9F6</accession>
<evidence type="ECO:0000313" key="2">
    <source>
        <dbReference type="Proteomes" id="UP000000658"/>
    </source>
</evidence>
<evidence type="ECO:0008006" key="3">
    <source>
        <dbReference type="Google" id="ProtNLM"/>
    </source>
</evidence>
<dbReference type="HOGENOM" id="CLU_873951_0_0_6"/>
<dbReference type="EMBL" id="CT573326">
    <property type="protein sequence ID" value="CAK15722.1"/>
    <property type="molecule type" value="Genomic_DNA"/>
</dbReference>
<name>Q1I9F6_PSEE4</name>
<dbReference type="Proteomes" id="UP000000658">
    <property type="component" value="Chromosome"/>
</dbReference>
<dbReference type="AlphaFoldDB" id="Q1I9F6"/>
<proteinExistence type="predicted"/>
<dbReference type="STRING" id="384676.PSEEN2948"/>
<gene>
    <name evidence="1" type="ordered locus">PSEEN2948</name>
</gene>
<protein>
    <recommendedName>
        <fullName evidence="3">DUF560 domain-containing protein</fullName>
    </recommendedName>
</protein>
<reference evidence="1 2" key="1">
    <citation type="journal article" date="2006" name="Nat. Biotechnol.">
        <title>Complete genome sequence of the entomopathogenic and metabolically versatile soil bacterium Pseudomonas entomophila.</title>
        <authorList>
            <person name="Vodovar N."/>
            <person name="Vallenet D."/>
            <person name="Cruveiller S."/>
            <person name="Rouy Z."/>
            <person name="Barbe V."/>
            <person name="Acosta C."/>
            <person name="Cattolico L."/>
            <person name="Jubin C."/>
            <person name="Lajus A."/>
            <person name="Segurens B."/>
            <person name="Vacherie B."/>
            <person name="Wincker P."/>
            <person name="Weissenbach J."/>
            <person name="Lemaitre B."/>
            <person name="Medigue C."/>
            <person name="Boccard F."/>
        </authorList>
    </citation>
    <scope>NUCLEOTIDE SEQUENCE [LARGE SCALE GENOMIC DNA]</scope>
    <source>
        <strain evidence="1 2">L48</strain>
    </source>
</reference>
<organism evidence="1 2">
    <name type="scientific">Pseudomonas entomophila (strain L48)</name>
    <dbReference type="NCBI Taxonomy" id="384676"/>
    <lineage>
        <taxon>Bacteria</taxon>
        <taxon>Pseudomonadati</taxon>
        <taxon>Pseudomonadota</taxon>
        <taxon>Gammaproteobacteria</taxon>
        <taxon>Pseudomonadales</taxon>
        <taxon>Pseudomonadaceae</taxon>
        <taxon>Pseudomonas</taxon>
    </lineage>
</organism>